<evidence type="ECO:0000313" key="2">
    <source>
        <dbReference type="Proteomes" id="UP000501989"/>
    </source>
</evidence>
<evidence type="ECO:0000313" key="1">
    <source>
        <dbReference type="EMBL" id="QKF51748.1"/>
    </source>
</evidence>
<dbReference type="Gene3D" id="2.60.40.10">
    <property type="entry name" value="Immunoglobulins"/>
    <property type="match status" value="3"/>
</dbReference>
<accession>A0A6M8MSM0</accession>
<reference evidence="2" key="1">
    <citation type="submission" date="2019-12" db="EMBL/GenBank/DDBJ databases">
        <title>Endophytic bacteria associated with Panax ginseng seedlings.</title>
        <authorList>
            <person name="Park J.M."/>
            <person name="Shin R."/>
            <person name="Jo S.H."/>
        </authorList>
    </citation>
    <scope>NUCLEOTIDE SEQUENCE [LARGE SCALE GENOMIC DNA]</scope>
    <source>
        <strain evidence="2">PgKB30</strain>
    </source>
</reference>
<dbReference type="Proteomes" id="UP000501989">
    <property type="component" value="Chromosome"/>
</dbReference>
<dbReference type="AlphaFoldDB" id="A0A6M8MSM0"/>
<proteinExistence type="predicted"/>
<name>A0A6M8MSM0_9PSED</name>
<gene>
    <name evidence="1" type="ORF">FX982_02716</name>
</gene>
<organism evidence="1 2">
    <name type="scientific">Pseudomonas graminis</name>
    <dbReference type="NCBI Taxonomy" id="158627"/>
    <lineage>
        <taxon>Bacteria</taxon>
        <taxon>Pseudomonadati</taxon>
        <taxon>Pseudomonadota</taxon>
        <taxon>Gammaproteobacteria</taxon>
        <taxon>Pseudomonadales</taxon>
        <taxon>Pseudomonadaceae</taxon>
        <taxon>Pseudomonas</taxon>
    </lineage>
</organism>
<dbReference type="InterPro" id="IPR013783">
    <property type="entry name" value="Ig-like_fold"/>
</dbReference>
<sequence length="1029" mass="107459">MATSSQDLNPNTSHPDALIDLEIPGNTGPLPVPPAQSGERLLGINHGAAMDNFPEQGLQLYLPVWSVMSEGDSVKVLLDDVPVATEFIAAAEVGQRVTTFINAARLAPGAHTVKYVVTRVGQSPETSSESRIWVKLTRPGGQDQDGDTPGHSALQLTLTEDVINNGVDADAAAAGVPVTIEPYPDMSEKDNVRLSWGGWFVEHTVTEPEVNNPIEIMVEESVILAAGDSGADGLAVTYEVYDVVKNRSEDWAAEKRIVVDTGNSRLEAPFVDEAINNVLDLDTLGNNPVTLQVVAMGRFQFFAQFTALLGKKLTAQLEASLGKGALKSLAPLRADFAVGDKIFLKLTGTTADGEPHLYEAEPITIDRVGHIFEILVPNAQIRRLAKTQAVFTYDLKDTTDTLKAASKGAFINVIGETVRMAAPVALDAQQGALDPDLPQTTVQIPWDDSMAAGDVITLKWIGTRPDLTIYDPELPAHVISNREATNKYALNFTVPGTHLTPIDGGTLVLHFLLTHDDNGTIIERKSALSATLTVGEARAELPAPEVKDVVNGVLDPALPGTTLTVPVYPEMAALDKVVYLWKGSLGGEVQDFITLTSATVNKPVVFSLYPEDISSNDGGTVDASYWVERFGGRSSYSDINHFNVGKPIVLDPPAITGIKDSNGQDIPDGGVTADTRVTLSGTAPASQAVELFDGAQSKGQATAGADGTLTKELTDLAVGSHALKAKALYGDGAESVVRGFTVAAVVAPTISSIKAASGAEIPAGGITVETSVTVTGAASAGLEVEVFDGIASKGKATANTNGQWTFAITGLAVAAHAIKAKALYGGGVESAVRGFTVAAVVAPTISSIKAASGAEIPAGGITVETSVTVTGAASAGLEVEVFDGSASKGKAMANTNGQWTFAITGLADGAHAIKAKAQYGNGGESAVRSFSVFDAFPTIISIRDSNGVEIPENTLTRDPILTISGVSFVNQTGVLIALVNGVQQQLATVIVGASGAWSVTPTLSVTGEYFVQLRSGGSHSVLRQFRLFI</sequence>
<dbReference type="EMBL" id="CP053746">
    <property type="protein sequence ID" value="QKF51748.1"/>
    <property type="molecule type" value="Genomic_DNA"/>
</dbReference>
<protein>
    <submittedName>
        <fullName evidence="1">Uncharacterized protein</fullName>
    </submittedName>
</protein>
<dbReference type="RefSeq" id="WP_172611149.1">
    <property type="nucleotide sequence ID" value="NZ_CP053746.1"/>
</dbReference>
<keyword evidence="2" id="KW-1185">Reference proteome</keyword>
<dbReference type="KEGG" id="pgg:FX982_02716"/>